<keyword evidence="5 7" id="KW-0378">Hydrolase</keyword>
<comment type="similarity">
    <text evidence="2">Belongs to the peptidase C26 family.</text>
</comment>
<organism evidence="15 16">
    <name type="scientific">Rotaria sordida</name>
    <dbReference type="NCBI Taxonomy" id="392033"/>
    <lineage>
        <taxon>Eukaryota</taxon>
        <taxon>Metazoa</taxon>
        <taxon>Spiralia</taxon>
        <taxon>Gnathifera</taxon>
        <taxon>Rotifera</taxon>
        <taxon>Eurotatoria</taxon>
        <taxon>Bdelloidea</taxon>
        <taxon>Philodinida</taxon>
        <taxon>Philodinidae</taxon>
        <taxon>Rotaria</taxon>
    </lineage>
</organism>
<dbReference type="EMBL" id="CAJOBD010005269">
    <property type="protein sequence ID" value="CAF4025587.1"/>
    <property type="molecule type" value="Genomic_DNA"/>
</dbReference>
<dbReference type="FunFam" id="3.40.50.880:FF:000024">
    <property type="entry name" value="Folate gamma-glutamyl hydrolase"/>
    <property type="match status" value="1"/>
</dbReference>
<keyword evidence="4 8" id="KW-0732">Signal</keyword>
<evidence type="ECO:0000256" key="8">
    <source>
        <dbReference type="SAM" id="SignalP"/>
    </source>
</evidence>
<name>A0A819SD40_9BILA</name>
<dbReference type="Proteomes" id="UP000663836">
    <property type="component" value="Unassembled WGS sequence"/>
</dbReference>
<sequence>MVIRLLLLLLLLLLIVTIAQINGDKRNKDLTMENTRPIIGILTQPTPALWLKPNRTTYLGASYVKYIEATGAQVVPIRMYQTTDYYLHLFNSLNGVLLPGGDITDEYLSVAKLFYMWSLKDFDEIQKSFPIWGTCLGFEVLLMLTRSSTDILEPCQGDDYATELNFMPDANNSRLLGTSLPSNIKYALENEPITSNYHHFCMRPENFSADPILSTFYKMLTISPDLERRTFVSAIESRRYPIFGVQWHPENNGFEWRVNSTIPHTKDSIGVTQYMANFLNNQTRQNMNHFDSLEDELKYLIYQYTPEFTDLDKTYYQQIYYFNE</sequence>
<dbReference type="GO" id="GO:0034722">
    <property type="term" value="F:gamma-glutamyl-peptidase activity"/>
    <property type="evidence" value="ECO:0007669"/>
    <property type="project" value="UniProtKB-UniRule"/>
</dbReference>
<evidence type="ECO:0000313" key="11">
    <source>
        <dbReference type="EMBL" id="CAF1139461.1"/>
    </source>
</evidence>
<evidence type="ECO:0000256" key="6">
    <source>
        <dbReference type="PIRSR" id="PIRSR615527-1"/>
    </source>
</evidence>
<evidence type="ECO:0000313" key="12">
    <source>
        <dbReference type="EMBL" id="CAF1190559.1"/>
    </source>
</evidence>
<keyword evidence="3" id="KW-0964">Secreted</keyword>
<feature type="domain" description="Glutamine amidotransferase" evidence="9">
    <location>
        <begin position="65"/>
        <end position="252"/>
    </location>
</feature>
<dbReference type="EMBL" id="CAJOAX010006667">
    <property type="protein sequence ID" value="CAF3987800.1"/>
    <property type="molecule type" value="Genomic_DNA"/>
</dbReference>
<evidence type="ECO:0000313" key="14">
    <source>
        <dbReference type="EMBL" id="CAF4025587.1"/>
    </source>
</evidence>
<dbReference type="Proteomes" id="UP000663864">
    <property type="component" value="Unassembled WGS sequence"/>
</dbReference>
<evidence type="ECO:0000313" key="13">
    <source>
        <dbReference type="EMBL" id="CAF3987800.1"/>
    </source>
</evidence>
<dbReference type="GO" id="GO:0046900">
    <property type="term" value="P:tetrahydrofolylpolyglutamate metabolic process"/>
    <property type="evidence" value="ECO:0007669"/>
    <property type="project" value="TreeGrafter"/>
</dbReference>
<dbReference type="EMBL" id="CAJOBE010008275">
    <property type="protein sequence ID" value="CAF4057736.1"/>
    <property type="molecule type" value="Genomic_DNA"/>
</dbReference>
<evidence type="ECO:0000256" key="7">
    <source>
        <dbReference type="PROSITE-ProRule" id="PRU00607"/>
    </source>
</evidence>
<accession>A0A819SD40</accession>
<dbReference type="Gene3D" id="3.40.50.880">
    <property type="match status" value="1"/>
</dbReference>
<feature type="signal peptide" evidence="8">
    <location>
        <begin position="1"/>
        <end position="19"/>
    </location>
</feature>
<dbReference type="InterPro" id="IPR029062">
    <property type="entry name" value="Class_I_gatase-like"/>
</dbReference>
<dbReference type="GO" id="GO:0005773">
    <property type="term" value="C:vacuole"/>
    <property type="evidence" value="ECO:0007669"/>
    <property type="project" value="TreeGrafter"/>
</dbReference>
<comment type="subcellular location">
    <subcellularLocation>
        <location evidence="1">Secreted</location>
        <location evidence="1">Extracellular space</location>
    </subcellularLocation>
</comment>
<reference evidence="15" key="1">
    <citation type="submission" date="2021-02" db="EMBL/GenBank/DDBJ databases">
        <authorList>
            <person name="Nowell W R."/>
        </authorList>
    </citation>
    <scope>NUCLEOTIDE SEQUENCE</scope>
</reference>
<dbReference type="PANTHER" id="PTHR11315">
    <property type="entry name" value="PROTEASE FAMILY C26 GAMMA-GLUTAMYL HYDROLASE"/>
    <property type="match status" value="1"/>
</dbReference>
<evidence type="ECO:0000313" key="10">
    <source>
        <dbReference type="EMBL" id="CAF1124020.1"/>
    </source>
</evidence>
<protein>
    <recommendedName>
        <fullName evidence="7">folate gamma-glutamyl hydrolase</fullName>
        <ecNumber evidence="7">3.4.19.9</ecNumber>
    </recommendedName>
</protein>
<dbReference type="EMBL" id="CAJNOO010001261">
    <property type="protein sequence ID" value="CAF1124020.1"/>
    <property type="molecule type" value="Genomic_DNA"/>
</dbReference>
<evidence type="ECO:0000256" key="3">
    <source>
        <dbReference type="ARBA" id="ARBA00022525"/>
    </source>
</evidence>
<dbReference type="OrthoDB" id="64220at2759"/>
<dbReference type="GO" id="GO:0005576">
    <property type="term" value="C:extracellular region"/>
    <property type="evidence" value="ECO:0007669"/>
    <property type="project" value="UniProtKB-SubCell"/>
</dbReference>
<dbReference type="PROSITE" id="PS51273">
    <property type="entry name" value="GATASE_TYPE_1"/>
    <property type="match status" value="1"/>
</dbReference>
<dbReference type="SUPFAM" id="SSF52317">
    <property type="entry name" value="Class I glutamine amidotransferase-like"/>
    <property type="match status" value="1"/>
</dbReference>
<dbReference type="InterPro" id="IPR017926">
    <property type="entry name" value="GATASE"/>
</dbReference>
<evidence type="ECO:0000259" key="9">
    <source>
        <dbReference type="Pfam" id="PF00117"/>
    </source>
</evidence>
<feature type="chain" id="PRO_5035619554" description="folate gamma-glutamyl hydrolase" evidence="8">
    <location>
        <begin position="20"/>
        <end position="324"/>
    </location>
</feature>
<feature type="active site" description="Nucleophile" evidence="6 7">
    <location>
        <position position="135"/>
    </location>
</feature>
<dbReference type="EMBL" id="CAJNOT010001069">
    <property type="protein sequence ID" value="CAF1139461.1"/>
    <property type="molecule type" value="Genomic_DNA"/>
</dbReference>
<evidence type="ECO:0000313" key="16">
    <source>
        <dbReference type="Proteomes" id="UP000663874"/>
    </source>
</evidence>
<evidence type="ECO:0000256" key="5">
    <source>
        <dbReference type="ARBA" id="ARBA00022801"/>
    </source>
</evidence>
<dbReference type="EMBL" id="CAJNOU010001346">
    <property type="protein sequence ID" value="CAF1190559.1"/>
    <property type="molecule type" value="Genomic_DNA"/>
</dbReference>
<comment type="caution">
    <text evidence="15">The sequence shown here is derived from an EMBL/GenBank/DDBJ whole genome shotgun (WGS) entry which is preliminary data.</text>
</comment>
<dbReference type="Pfam" id="PF00117">
    <property type="entry name" value="GATase"/>
    <property type="match status" value="1"/>
</dbReference>
<dbReference type="PROSITE" id="PS51275">
    <property type="entry name" value="PEPTIDASE_C26_GGH"/>
    <property type="match status" value="1"/>
</dbReference>
<gene>
    <name evidence="15" type="ORF">FNK824_LOCUS29075</name>
    <name evidence="14" type="ORF">JBS370_LOCUS27670</name>
    <name evidence="13" type="ORF">OTI717_LOCUS28306</name>
    <name evidence="10" type="ORF">RFH988_LOCUS20509</name>
    <name evidence="12" type="ORF">SEV965_LOCUS20567</name>
    <name evidence="11" type="ORF">ZHD862_LOCUS19564</name>
</gene>
<dbReference type="Proteomes" id="UP000663882">
    <property type="component" value="Unassembled WGS sequence"/>
</dbReference>
<evidence type="ECO:0000256" key="4">
    <source>
        <dbReference type="ARBA" id="ARBA00022729"/>
    </source>
</evidence>
<dbReference type="EC" id="3.4.19.9" evidence="7"/>
<dbReference type="Proteomes" id="UP000663889">
    <property type="component" value="Unassembled WGS sequence"/>
</dbReference>
<dbReference type="Proteomes" id="UP000663823">
    <property type="component" value="Unassembled WGS sequence"/>
</dbReference>
<evidence type="ECO:0000313" key="15">
    <source>
        <dbReference type="EMBL" id="CAF4057736.1"/>
    </source>
</evidence>
<dbReference type="PANTHER" id="PTHR11315:SF0">
    <property type="entry name" value="FOLATE GAMMA-GLUTAMYL HYDROLASE"/>
    <property type="match status" value="1"/>
</dbReference>
<dbReference type="InterPro" id="IPR015527">
    <property type="entry name" value="Pept_C26_g-glut_hydrolase"/>
</dbReference>
<dbReference type="AlphaFoldDB" id="A0A819SD40"/>
<evidence type="ECO:0000256" key="2">
    <source>
        <dbReference type="ARBA" id="ARBA00011083"/>
    </source>
</evidence>
<evidence type="ECO:0000256" key="1">
    <source>
        <dbReference type="ARBA" id="ARBA00004239"/>
    </source>
</evidence>
<comment type="catalytic activity">
    <reaction evidence="7">
        <text>(6S)-5,6,7,8-tetrahydrofolyl-(gamma-L-Glu)(n) + (n-1) H2O = (6S)-5,6,7,8-tetrahydrofolate + (n-1) L-glutamate</text>
        <dbReference type="Rhea" id="RHEA:56784"/>
        <dbReference type="Rhea" id="RHEA-COMP:14738"/>
        <dbReference type="ChEBI" id="CHEBI:15377"/>
        <dbReference type="ChEBI" id="CHEBI:29985"/>
        <dbReference type="ChEBI" id="CHEBI:57453"/>
        <dbReference type="ChEBI" id="CHEBI:141005"/>
        <dbReference type="EC" id="3.4.19.9"/>
    </reaction>
</comment>
<feature type="active site" evidence="7">
    <location>
        <position position="248"/>
    </location>
</feature>
<feature type="active site" description="Proton donor" evidence="6">
    <location>
        <position position="248"/>
    </location>
</feature>
<proteinExistence type="inferred from homology"/>
<dbReference type="Proteomes" id="UP000663874">
    <property type="component" value="Unassembled WGS sequence"/>
</dbReference>